<reference evidence="2" key="1">
    <citation type="submission" date="2021-03" db="EMBL/GenBank/DDBJ databases">
        <authorList>
            <person name="Bekaert M."/>
        </authorList>
    </citation>
    <scope>NUCLEOTIDE SEQUENCE</scope>
</reference>
<protein>
    <recommendedName>
        <fullName evidence="1">C1q domain-containing protein</fullName>
    </recommendedName>
</protein>
<keyword evidence="3" id="KW-1185">Reference proteome</keyword>
<dbReference type="AlphaFoldDB" id="A0A8S3QK20"/>
<feature type="domain" description="C1q" evidence="1">
    <location>
        <begin position="167"/>
        <end position="289"/>
    </location>
</feature>
<dbReference type="Pfam" id="PF00386">
    <property type="entry name" value="C1q"/>
    <property type="match status" value="1"/>
</dbReference>
<comment type="caution">
    <text evidence="2">The sequence shown here is derived from an EMBL/GenBank/DDBJ whole genome shotgun (WGS) entry which is preliminary data.</text>
</comment>
<sequence length="289" mass="33938">MNNFVKEEVMKILRDETKQYFERQDQHIHELETFQEKQRFQIRKMEKDRLEQLLLVAELKSYQEIQNNNIHELQVKLQIQTETLKEITKICEHDKNQNKYSINHRNGYMHRPKENYTNENKPLNLGSQENITANLHKWSLQKNMENDSTTEVAHDVKRTDKLHLDIGQDVMVAFYAYMSASEPSPGQHHTFIFDSIMTNSGSGYNKHNGMFTVPNHGHYVFTWTVISARHGWVYSEIVINSSPLGSILTDSDDTNERAYRNRYNCSRSEPGRCSIHTHQSKNSYSGRNS</sequence>
<dbReference type="InterPro" id="IPR008983">
    <property type="entry name" value="Tumour_necrosis_fac-like_dom"/>
</dbReference>
<evidence type="ECO:0000313" key="3">
    <source>
        <dbReference type="Proteomes" id="UP000683360"/>
    </source>
</evidence>
<dbReference type="Gene3D" id="2.60.120.40">
    <property type="match status" value="1"/>
</dbReference>
<name>A0A8S3QK20_MYTED</name>
<evidence type="ECO:0000313" key="2">
    <source>
        <dbReference type="EMBL" id="CAG2196820.1"/>
    </source>
</evidence>
<gene>
    <name evidence="2" type="ORF">MEDL_11674</name>
</gene>
<evidence type="ECO:0000259" key="1">
    <source>
        <dbReference type="PROSITE" id="PS50871"/>
    </source>
</evidence>
<organism evidence="2 3">
    <name type="scientific">Mytilus edulis</name>
    <name type="common">Blue mussel</name>
    <dbReference type="NCBI Taxonomy" id="6550"/>
    <lineage>
        <taxon>Eukaryota</taxon>
        <taxon>Metazoa</taxon>
        <taxon>Spiralia</taxon>
        <taxon>Lophotrochozoa</taxon>
        <taxon>Mollusca</taxon>
        <taxon>Bivalvia</taxon>
        <taxon>Autobranchia</taxon>
        <taxon>Pteriomorphia</taxon>
        <taxon>Mytilida</taxon>
        <taxon>Mytiloidea</taxon>
        <taxon>Mytilidae</taxon>
        <taxon>Mytilinae</taxon>
        <taxon>Mytilus</taxon>
    </lineage>
</organism>
<dbReference type="Proteomes" id="UP000683360">
    <property type="component" value="Unassembled WGS sequence"/>
</dbReference>
<dbReference type="EMBL" id="CAJPWZ010000576">
    <property type="protein sequence ID" value="CAG2196820.1"/>
    <property type="molecule type" value="Genomic_DNA"/>
</dbReference>
<accession>A0A8S3QK20</accession>
<dbReference type="OrthoDB" id="10070467at2759"/>
<dbReference type="PROSITE" id="PS50871">
    <property type="entry name" value="C1Q"/>
    <property type="match status" value="1"/>
</dbReference>
<dbReference type="SUPFAM" id="SSF49842">
    <property type="entry name" value="TNF-like"/>
    <property type="match status" value="1"/>
</dbReference>
<proteinExistence type="predicted"/>
<dbReference type="InterPro" id="IPR001073">
    <property type="entry name" value="C1q_dom"/>
</dbReference>